<feature type="signal peptide" evidence="1">
    <location>
        <begin position="1"/>
        <end position="27"/>
    </location>
</feature>
<feature type="chain" id="PRO_5045000864" description="Glucanase" evidence="1">
    <location>
        <begin position="28"/>
        <end position="402"/>
    </location>
</feature>
<dbReference type="SUPFAM" id="SSF51989">
    <property type="entry name" value="Glycosyl hydrolases family 6, cellulases"/>
    <property type="match status" value="1"/>
</dbReference>
<organism evidence="2 3">
    <name type="scientific">Nocardioides endophyticus</name>
    <dbReference type="NCBI Taxonomy" id="1353775"/>
    <lineage>
        <taxon>Bacteria</taxon>
        <taxon>Bacillati</taxon>
        <taxon>Actinomycetota</taxon>
        <taxon>Actinomycetes</taxon>
        <taxon>Propionibacteriales</taxon>
        <taxon>Nocardioidaceae</taxon>
        <taxon>Nocardioides</taxon>
    </lineage>
</organism>
<keyword evidence="1" id="KW-0326">Glycosidase</keyword>
<gene>
    <name evidence="2" type="ORF">GCM10023350_14470</name>
</gene>
<dbReference type="PANTHER" id="PTHR34876">
    <property type="match status" value="1"/>
</dbReference>
<keyword evidence="1" id="KW-0136">Cellulose degradation</keyword>
<reference evidence="3" key="1">
    <citation type="journal article" date="2019" name="Int. J. Syst. Evol. Microbiol.">
        <title>The Global Catalogue of Microorganisms (GCM) 10K type strain sequencing project: providing services to taxonomists for standard genome sequencing and annotation.</title>
        <authorList>
            <consortium name="The Broad Institute Genomics Platform"/>
            <consortium name="The Broad Institute Genome Sequencing Center for Infectious Disease"/>
            <person name="Wu L."/>
            <person name="Ma J."/>
        </authorList>
    </citation>
    <scope>NUCLEOTIDE SEQUENCE [LARGE SCALE GENOMIC DNA]</scope>
    <source>
        <strain evidence="3">JCM 18532</strain>
    </source>
</reference>
<dbReference type="PANTHER" id="PTHR34876:SF4">
    <property type="entry name" value="1,4-BETA-D-GLUCAN CELLOBIOHYDROLASE C-RELATED"/>
    <property type="match status" value="1"/>
</dbReference>
<keyword evidence="3" id="KW-1185">Reference proteome</keyword>
<name>A0ABP8YMB2_9ACTN</name>
<protein>
    <recommendedName>
        <fullName evidence="1">Glucanase</fullName>
        <ecNumber evidence="1">3.2.1.-</ecNumber>
    </recommendedName>
</protein>
<evidence type="ECO:0000256" key="1">
    <source>
        <dbReference type="RuleBase" id="RU361186"/>
    </source>
</evidence>
<evidence type="ECO:0000313" key="2">
    <source>
        <dbReference type="EMBL" id="GAA4732202.1"/>
    </source>
</evidence>
<dbReference type="Proteomes" id="UP001499882">
    <property type="component" value="Unassembled WGS sequence"/>
</dbReference>
<dbReference type="InterPro" id="IPR036434">
    <property type="entry name" value="Beta_cellobiohydrolase_sf"/>
</dbReference>
<accession>A0ABP8YMB2</accession>
<dbReference type="RefSeq" id="WP_345526050.1">
    <property type="nucleotide sequence ID" value="NZ_BAABKN010000009.1"/>
</dbReference>
<dbReference type="Gene3D" id="3.20.20.40">
    <property type="entry name" value="1, 4-beta cellobiohydrolase"/>
    <property type="match status" value="1"/>
</dbReference>
<evidence type="ECO:0000313" key="3">
    <source>
        <dbReference type="Proteomes" id="UP001499882"/>
    </source>
</evidence>
<dbReference type="InterPro" id="IPR016288">
    <property type="entry name" value="Beta_cellobiohydrolase"/>
</dbReference>
<sequence length="402" mass="44608">MLFRRLGLRRAVTTVLAFACVSGIVGAPYSLASAQVDAPATAYARGTLAPSTEVWQQAERPYDENRSNPLADRVWGVYQGPQDQTSGPFLASNGKKRELLAKIGMRPKTKWYGTFVPDNGIRATAESHIASAQAGDPDKLVQIAVFRMKPWEHEACERRSTPQERRSYKRWINELAAGIADTPMLVVMQPDGPFLWCTPDRAAKSRLLTYATQRLSALSRTSVYIDAGAADWCENGRGNDPERCAQLLMSTGVEYARGFALDSTHYTGPAENIAHGTKIVAALRRAGYGTKHFIIDTAKSGRPTMWNDMIPEGRKDLKDNARVCRTAIQTRCVTLGIPPTVRTADPRWGLSEGDRALARRYVDGFVWFGRPWLYNQADPFMMKRALTMARSTPWPGPLLSTP</sequence>
<keyword evidence="1" id="KW-0732">Signal</keyword>
<keyword evidence="1" id="KW-0119">Carbohydrate metabolism</keyword>
<dbReference type="Pfam" id="PF01341">
    <property type="entry name" value="Glyco_hydro_6"/>
    <property type="match status" value="1"/>
</dbReference>
<dbReference type="PRINTS" id="PR00733">
    <property type="entry name" value="GLHYDRLASE6"/>
</dbReference>
<comment type="similarity">
    <text evidence="1">Belongs to the glycosyl hydrolase family 6.</text>
</comment>
<keyword evidence="1" id="KW-0624">Polysaccharide degradation</keyword>
<dbReference type="EMBL" id="BAABKN010000009">
    <property type="protein sequence ID" value="GAA4732202.1"/>
    <property type="molecule type" value="Genomic_DNA"/>
</dbReference>
<proteinExistence type="inferred from homology"/>
<dbReference type="EC" id="3.2.1.-" evidence="1"/>
<comment type="caution">
    <text evidence="2">The sequence shown here is derived from an EMBL/GenBank/DDBJ whole genome shotgun (WGS) entry which is preliminary data.</text>
</comment>
<keyword evidence="1" id="KW-0378">Hydrolase</keyword>